<evidence type="ECO:0000256" key="1">
    <source>
        <dbReference type="ARBA" id="ARBA00022448"/>
    </source>
</evidence>
<dbReference type="Gene3D" id="3.40.50.300">
    <property type="entry name" value="P-loop containing nucleotide triphosphate hydrolases"/>
    <property type="match status" value="1"/>
</dbReference>
<keyword evidence="1" id="KW-0813">Transport</keyword>
<dbReference type="GO" id="GO:0016887">
    <property type="term" value="F:ATP hydrolysis activity"/>
    <property type="evidence" value="ECO:0007669"/>
    <property type="project" value="InterPro"/>
</dbReference>
<dbReference type="Pfam" id="PF00005">
    <property type="entry name" value="ABC_tran"/>
    <property type="match status" value="1"/>
</dbReference>
<dbReference type="RefSeq" id="WP_161838339.1">
    <property type="nucleotide sequence ID" value="NZ_CP048000.1"/>
</dbReference>
<accession>A0A6P1TKA3</accession>
<evidence type="ECO:0000256" key="3">
    <source>
        <dbReference type="ARBA" id="ARBA00022840"/>
    </source>
</evidence>
<dbReference type="PROSITE" id="PS00211">
    <property type="entry name" value="ABC_TRANSPORTER_1"/>
    <property type="match status" value="1"/>
</dbReference>
<dbReference type="Proteomes" id="UP000464314">
    <property type="component" value="Chromosome"/>
</dbReference>
<dbReference type="KEGG" id="anr:Ana3638_12615"/>
<dbReference type="InterPro" id="IPR050763">
    <property type="entry name" value="ABC_transporter_ATP-binding"/>
</dbReference>
<dbReference type="GO" id="GO:0005524">
    <property type="term" value="F:ATP binding"/>
    <property type="evidence" value="ECO:0007669"/>
    <property type="project" value="UniProtKB-KW"/>
</dbReference>
<dbReference type="InterPro" id="IPR017871">
    <property type="entry name" value="ABC_transporter-like_CS"/>
</dbReference>
<evidence type="ECO:0000256" key="2">
    <source>
        <dbReference type="ARBA" id="ARBA00022741"/>
    </source>
</evidence>
<dbReference type="PANTHER" id="PTHR42711">
    <property type="entry name" value="ABC TRANSPORTER ATP-BINDING PROTEIN"/>
    <property type="match status" value="1"/>
</dbReference>
<dbReference type="PROSITE" id="PS50893">
    <property type="entry name" value="ABC_TRANSPORTER_2"/>
    <property type="match status" value="1"/>
</dbReference>
<sequence>MPLIQAENLTKVYRQNIKQPGLKGALRSLVKTEWAEKTAVDHISFTMEEGESLACIGENGAGKSTLIKMLVGILNPTSGSVKVYDGNPMHHHEAYLRKIGVIFGQKTNLWFDIPVIESYRAIQVLYKLDNNLFEKNMKMVTDLLELEPILHAPARRLSLGQRMKADIGLIFLHSPKILYLDEPTIGLDINVKFAIRKFIRKMNQENGISVLLTSHDLDDIEQISDNALVLSKGKIFYHGSLSELKSNYATTRLITVKGG</sequence>
<name>A0A6P1TKA3_9FIRM</name>
<evidence type="ECO:0000259" key="4">
    <source>
        <dbReference type="PROSITE" id="PS50893"/>
    </source>
</evidence>
<protein>
    <submittedName>
        <fullName evidence="5">ATP-binding cassette domain-containing protein</fullName>
    </submittedName>
</protein>
<dbReference type="PANTHER" id="PTHR42711:SF1">
    <property type="entry name" value="ABC-TRANSPORT PROTEIN, ATP-BINDING COMPONENT"/>
    <property type="match status" value="1"/>
</dbReference>
<dbReference type="InterPro" id="IPR027417">
    <property type="entry name" value="P-loop_NTPase"/>
</dbReference>
<dbReference type="InterPro" id="IPR003439">
    <property type="entry name" value="ABC_transporter-like_ATP-bd"/>
</dbReference>
<dbReference type="SMART" id="SM00382">
    <property type="entry name" value="AAA"/>
    <property type="match status" value="1"/>
</dbReference>
<evidence type="ECO:0000313" key="6">
    <source>
        <dbReference type="Proteomes" id="UP000464314"/>
    </source>
</evidence>
<keyword evidence="2" id="KW-0547">Nucleotide-binding</keyword>
<dbReference type="SUPFAM" id="SSF52540">
    <property type="entry name" value="P-loop containing nucleoside triphosphate hydrolases"/>
    <property type="match status" value="1"/>
</dbReference>
<dbReference type="AlphaFoldDB" id="A0A6P1TKA3"/>
<dbReference type="InterPro" id="IPR003593">
    <property type="entry name" value="AAA+_ATPase"/>
</dbReference>
<gene>
    <name evidence="5" type="ORF">Ana3638_12615</name>
</gene>
<reference evidence="5 6" key="1">
    <citation type="submission" date="2020-01" db="EMBL/GenBank/DDBJ databases">
        <title>Genome analysis of Anaerocolumna sp. CBA3638.</title>
        <authorList>
            <person name="Kim J."/>
            <person name="Roh S.W."/>
        </authorList>
    </citation>
    <scope>NUCLEOTIDE SEQUENCE [LARGE SCALE GENOMIC DNA]</scope>
    <source>
        <strain evidence="5 6">CBA3638</strain>
    </source>
</reference>
<dbReference type="EMBL" id="CP048000">
    <property type="protein sequence ID" value="QHQ61514.1"/>
    <property type="molecule type" value="Genomic_DNA"/>
</dbReference>
<keyword evidence="3 5" id="KW-0067">ATP-binding</keyword>
<feature type="domain" description="ABC transporter" evidence="4">
    <location>
        <begin position="4"/>
        <end position="257"/>
    </location>
</feature>
<organism evidence="5 6">
    <name type="scientific">Anaerocolumna sedimenticola</name>
    <dbReference type="NCBI Taxonomy" id="2696063"/>
    <lineage>
        <taxon>Bacteria</taxon>
        <taxon>Bacillati</taxon>
        <taxon>Bacillota</taxon>
        <taxon>Clostridia</taxon>
        <taxon>Lachnospirales</taxon>
        <taxon>Lachnospiraceae</taxon>
        <taxon>Anaerocolumna</taxon>
    </lineage>
</organism>
<evidence type="ECO:0000313" key="5">
    <source>
        <dbReference type="EMBL" id="QHQ61514.1"/>
    </source>
</evidence>
<keyword evidence="6" id="KW-1185">Reference proteome</keyword>
<proteinExistence type="predicted"/>